<reference evidence="1" key="1">
    <citation type="submission" date="2021-02" db="EMBL/GenBank/DDBJ databases">
        <title>Neisseriaceae sp. 26B isolated from the cloaca of a Common Toad-headed Turtle (Mesoclemmys nasuta).</title>
        <authorList>
            <person name="Spergser J."/>
            <person name="Busse H.-J."/>
        </authorList>
    </citation>
    <scope>NUCLEOTIDE SEQUENCE</scope>
    <source>
        <strain evidence="1">26B</strain>
    </source>
</reference>
<dbReference type="InterPro" id="IPR007553">
    <property type="entry name" value="2-thiour_desulf"/>
</dbReference>
<sequence length="152" mass="15557">MEQNTNEEVVLVSACLLGQPVRYNGGGCADPALVLALAETEVIPVCPEHLGGLLTPRLPAELQGSDGAAVLNGCARVCDLSGADVSAAYVAGAHAVLALAQQHGATRAVLKQNSPSCGCGQVYDGGFHNRMVAGDGVTTALLRRHGIKVESR</sequence>
<gene>
    <name evidence="1" type="ORF">JQU52_04625</name>
</gene>
<dbReference type="Pfam" id="PF04463">
    <property type="entry name" value="2-thiour_desulf"/>
    <property type="match status" value="1"/>
</dbReference>
<dbReference type="RefSeq" id="WP_230339963.1">
    <property type="nucleotide sequence ID" value="NZ_CP069798.1"/>
</dbReference>
<dbReference type="KEGG" id="ptes:JQU52_04625"/>
<proteinExistence type="predicted"/>
<name>A0A892ZLW5_9NEIS</name>
<evidence type="ECO:0000313" key="2">
    <source>
        <dbReference type="Proteomes" id="UP000653156"/>
    </source>
</evidence>
<evidence type="ECO:0000313" key="1">
    <source>
        <dbReference type="EMBL" id="QRQ82676.1"/>
    </source>
</evidence>
<dbReference type="PANTHER" id="PTHR30087:SF1">
    <property type="entry name" value="HYPOTHETICAL CYTOSOLIC PROTEIN"/>
    <property type="match status" value="1"/>
</dbReference>
<protein>
    <submittedName>
        <fullName evidence="1">DUF523 domain-containing protein</fullName>
    </submittedName>
</protein>
<accession>A0A892ZLW5</accession>
<keyword evidence="2" id="KW-1185">Reference proteome</keyword>
<dbReference type="EMBL" id="CP069798">
    <property type="protein sequence ID" value="QRQ82676.1"/>
    <property type="molecule type" value="Genomic_DNA"/>
</dbReference>
<dbReference type="PANTHER" id="PTHR30087">
    <property type="entry name" value="INNER MEMBRANE PROTEIN"/>
    <property type="match status" value="1"/>
</dbReference>
<organism evidence="1 2">
    <name type="scientific">Paralysiella testudinis</name>
    <dbReference type="NCBI Taxonomy" id="2809020"/>
    <lineage>
        <taxon>Bacteria</taxon>
        <taxon>Pseudomonadati</taxon>
        <taxon>Pseudomonadota</taxon>
        <taxon>Betaproteobacteria</taxon>
        <taxon>Neisseriales</taxon>
        <taxon>Neisseriaceae</taxon>
        <taxon>Paralysiella</taxon>
    </lineage>
</organism>
<dbReference type="Proteomes" id="UP000653156">
    <property type="component" value="Chromosome"/>
</dbReference>
<dbReference type="AlphaFoldDB" id="A0A892ZLW5"/>